<keyword evidence="5 8" id="KW-0812">Transmembrane</keyword>
<dbReference type="PANTHER" id="PTHR33908:SF3">
    <property type="entry name" value="UNDECAPRENYL PHOSPHATE-ALPHA-4-AMINO-4-DEOXY-L-ARABINOSE ARABINOSYL TRANSFERASE"/>
    <property type="match status" value="1"/>
</dbReference>
<dbReference type="PANTHER" id="PTHR33908">
    <property type="entry name" value="MANNOSYLTRANSFERASE YKCB-RELATED"/>
    <property type="match status" value="1"/>
</dbReference>
<evidence type="ECO:0000256" key="8">
    <source>
        <dbReference type="SAM" id="Phobius"/>
    </source>
</evidence>
<evidence type="ECO:0000256" key="5">
    <source>
        <dbReference type="ARBA" id="ARBA00022692"/>
    </source>
</evidence>
<evidence type="ECO:0000256" key="1">
    <source>
        <dbReference type="ARBA" id="ARBA00004651"/>
    </source>
</evidence>
<keyword evidence="7 8" id="KW-0472">Membrane</keyword>
<proteinExistence type="predicted"/>
<evidence type="ECO:0000313" key="9">
    <source>
        <dbReference type="EMBL" id="ODQ91958.1"/>
    </source>
</evidence>
<feature type="transmembrane region" description="Helical" evidence="8">
    <location>
        <begin position="20"/>
        <end position="39"/>
    </location>
</feature>
<keyword evidence="10" id="KW-1185">Reference proteome</keyword>
<comment type="subcellular location">
    <subcellularLocation>
        <location evidence="1">Cell membrane</location>
        <topology evidence="1">Multi-pass membrane protein</topology>
    </subcellularLocation>
</comment>
<keyword evidence="4" id="KW-0808">Transferase</keyword>
<evidence type="ECO:0000256" key="3">
    <source>
        <dbReference type="ARBA" id="ARBA00022676"/>
    </source>
</evidence>
<name>A0A1E3RQ28_MYCFV</name>
<dbReference type="OrthoDB" id="5318634at2"/>
<gene>
    <name evidence="9" type="ORF">BHQ18_03685</name>
</gene>
<feature type="transmembrane region" description="Helical" evidence="8">
    <location>
        <begin position="100"/>
        <end position="132"/>
    </location>
</feature>
<dbReference type="GO" id="GO:0005886">
    <property type="term" value="C:plasma membrane"/>
    <property type="evidence" value="ECO:0007669"/>
    <property type="project" value="UniProtKB-SubCell"/>
</dbReference>
<comment type="caution">
    <text evidence="9">The sequence shown here is derived from an EMBL/GenBank/DDBJ whole genome shotgun (WGS) entry which is preliminary data.</text>
</comment>
<keyword evidence="2" id="KW-1003">Cell membrane</keyword>
<dbReference type="STRING" id="1776.BHQ18_03685"/>
<feature type="transmembrane region" description="Helical" evidence="8">
    <location>
        <begin position="144"/>
        <end position="163"/>
    </location>
</feature>
<dbReference type="InterPro" id="IPR050297">
    <property type="entry name" value="LipidA_mod_glycosyltrf_83"/>
</dbReference>
<evidence type="ECO:0000256" key="7">
    <source>
        <dbReference type="ARBA" id="ARBA00023136"/>
    </source>
</evidence>
<feature type="transmembrane region" description="Helical" evidence="8">
    <location>
        <begin position="286"/>
        <end position="305"/>
    </location>
</feature>
<feature type="transmembrane region" description="Helical" evidence="8">
    <location>
        <begin position="210"/>
        <end position="230"/>
    </location>
</feature>
<dbReference type="Proteomes" id="UP000094053">
    <property type="component" value="Unassembled WGS sequence"/>
</dbReference>
<evidence type="ECO:0000313" key="10">
    <source>
        <dbReference type="Proteomes" id="UP000094053"/>
    </source>
</evidence>
<evidence type="ECO:0000256" key="2">
    <source>
        <dbReference type="ARBA" id="ARBA00022475"/>
    </source>
</evidence>
<feature type="transmembrane region" description="Helical" evidence="8">
    <location>
        <begin position="352"/>
        <end position="371"/>
    </location>
</feature>
<organism evidence="9 10">
    <name type="scientific">Mycolicibacterium flavescens</name>
    <name type="common">Mycobacterium flavescens</name>
    <dbReference type="NCBI Taxonomy" id="1776"/>
    <lineage>
        <taxon>Bacteria</taxon>
        <taxon>Bacillati</taxon>
        <taxon>Actinomycetota</taxon>
        <taxon>Actinomycetes</taxon>
        <taxon>Mycobacteriales</taxon>
        <taxon>Mycobacteriaceae</taxon>
        <taxon>Mycolicibacterium</taxon>
    </lineage>
</organism>
<keyword evidence="3" id="KW-0328">Glycosyltransferase</keyword>
<evidence type="ECO:0000256" key="6">
    <source>
        <dbReference type="ARBA" id="ARBA00022989"/>
    </source>
</evidence>
<feature type="transmembrane region" description="Helical" evidence="8">
    <location>
        <begin position="169"/>
        <end position="198"/>
    </location>
</feature>
<dbReference type="GO" id="GO:0010041">
    <property type="term" value="P:response to iron(III) ion"/>
    <property type="evidence" value="ECO:0007669"/>
    <property type="project" value="TreeGrafter"/>
</dbReference>
<feature type="transmembrane region" description="Helical" evidence="8">
    <location>
        <begin position="321"/>
        <end position="340"/>
    </location>
</feature>
<accession>A0A1E3RQ28</accession>
<reference evidence="10" key="1">
    <citation type="submission" date="2016-09" db="EMBL/GenBank/DDBJ databases">
        <authorList>
            <person name="Greninger A.L."/>
            <person name="Jerome K.R."/>
            <person name="Mcnair B."/>
            <person name="Wallis C."/>
            <person name="Fang F."/>
        </authorList>
    </citation>
    <scope>NUCLEOTIDE SEQUENCE [LARGE SCALE GENOMIC DNA]</scope>
    <source>
        <strain evidence="10">M6</strain>
    </source>
</reference>
<dbReference type="EMBL" id="MIHA01000002">
    <property type="protein sequence ID" value="ODQ91958.1"/>
    <property type="molecule type" value="Genomic_DNA"/>
</dbReference>
<keyword evidence="6 8" id="KW-1133">Transmembrane helix</keyword>
<sequence>MNSAVVFDRVTNAARERRAAASDAALVGLGAFLVGLAGAHQPSFWKDEAATISVATRAPSQMWEMLSSVDAAHGLYYFLMHAWFAMVPVTEFWARVPSAVLIGVAAAGVVVLGRLLSSRYVAVAAGVAFAVLPRTTWAAVEARSYALTMAIAVWLTVLCVIATRRNQPWLWLAYSASLAAATVANLFLLLMVCAHVAVVAATANSKRAKAAAGFAAMLGVALAAPFLLLVRSQLTAFNWIWPIGPATIGQALGDQYFPAVYSSRHQAQDPDQTQLTPEMIDATVRSWALVAPVLLVVVILGVVAVRNRRNAQFVAGSRPRVLVAVSAAWIVGPTTAMVIYSLVQTPVYVPRYLSFTTPAVGLLIGLAAAVAGVHARRIAAIIAILVVASVPNYLAQRSAYAKFGMDYSQVADLVETASSPGDCLVIDDSVEETKQLKSARPDAYPQLRDIGQDKDGAELRTWSESRLPASAWAPRVTTCPRVWMITHRDAATVGEVSNIVRSHGFRVEQRWEFNLHQVARLKR</sequence>
<evidence type="ECO:0000256" key="4">
    <source>
        <dbReference type="ARBA" id="ARBA00022679"/>
    </source>
</evidence>
<evidence type="ECO:0008006" key="11">
    <source>
        <dbReference type="Google" id="ProtNLM"/>
    </source>
</evidence>
<dbReference type="GO" id="GO:0009103">
    <property type="term" value="P:lipopolysaccharide biosynthetic process"/>
    <property type="evidence" value="ECO:0007669"/>
    <property type="project" value="UniProtKB-ARBA"/>
</dbReference>
<dbReference type="RefSeq" id="WP_069412211.1">
    <property type="nucleotide sequence ID" value="NZ_JACKUL010000018.1"/>
</dbReference>
<dbReference type="GO" id="GO:0016763">
    <property type="term" value="F:pentosyltransferase activity"/>
    <property type="evidence" value="ECO:0007669"/>
    <property type="project" value="TreeGrafter"/>
</dbReference>
<protein>
    <recommendedName>
        <fullName evidence="11">Glycosyltransferase RgtA/B/C/D-like domain-containing protein</fullName>
    </recommendedName>
</protein>
<feature type="transmembrane region" description="Helical" evidence="8">
    <location>
        <begin position="378"/>
        <end position="395"/>
    </location>
</feature>
<dbReference type="AlphaFoldDB" id="A0A1E3RQ28"/>